<feature type="transmembrane region" description="Helical" evidence="6">
    <location>
        <begin position="412"/>
        <end position="433"/>
    </location>
</feature>
<dbReference type="SUPFAM" id="SSF103473">
    <property type="entry name" value="MFS general substrate transporter"/>
    <property type="match status" value="1"/>
</dbReference>
<feature type="transmembrane region" description="Helical" evidence="6">
    <location>
        <begin position="53"/>
        <end position="73"/>
    </location>
</feature>
<dbReference type="RefSeq" id="WP_139224508.1">
    <property type="nucleotide sequence ID" value="NZ_BONM01000033.1"/>
</dbReference>
<feature type="transmembrane region" description="Helical" evidence="6">
    <location>
        <begin position="144"/>
        <end position="165"/>
    </location>
</feature>
<evidence type="ECO:0000259" key="7">
    <source>
        <dbReference type="PROSITE" id="PS50850"/>
    </source>
</evidence>
<comment type="subcellular location">
    <subcellularLocation>
        <location evidence="1">Cell membrane</location>
        <topology evidence="1">Multi-pass membrane protein</topology>
    </subcellularLocation>
</comment>
<dbReference type="CDD" id="cd17393">
    <property type="entry name" value="MFS_MosC_like"/>
    <property type="match status" value="1"/>
</dbReference>
<dbReference type="PANTHER" id="PTHR23514:SF13">
    <property type="entry name" value="INNER MEMBRANE PROTEIN YBJJ"/>
    <property type="match status" value="1"/>
</dbReference>
<keyword evidence="3 6" id="KW-1133">Transmembrane helix</keyword>
<feature type="transmembrane region" description="Helical" evidence="6">
    <location>
        <begin position="80"/>
        <end position="100"/>
    </location>
</feature>
<proteinExistence type="predicted"/>
<dbReference type="Pfam" id="PF07690">
    <property type="entry name" value="MFS_1"/>
    <property type="match status" value="1"/>
</dbReference>
<sequence length="459" mass="45430">MTTAAGTAPASVPAVARRARAAVSGLFLVNAVLYANLVPRLPEVKDRLDLSNAAFGTGIAAMPVGALLAGLLAPMAIRRFGSGVVASVGLVLLSVAVLAVPFTGSWWAFVGALAVAGALDSLVDVGQNAHGFRVQRLYRRSIVNAFHGLWSIGAVLGGLMGSLAAGADVPLGLHLAVVAAVFSTMALVGMRFLLRGPEDAEREVATEAAAGSLAAAPTGPPDEAGGAATTGTNGTSCASNAVRDPSPRGRRGFGGASRATLRLLLVLGLLAVAGAYVEDAGASWGALWLRTEVGAAAAVGGLAFVALQVAMTVGRLTGDRVTDRLGQARVARIGGVLVTVGLGAMLAFPSVATTLVGFALAGLGVATLIPAAMHAADELPGLPHGVGLTVVSWLLRVGFLVSPPLVGVIADAAGLRVGLLVVVVSGVLVVLLAPALRAHGTPGAAAAAAPATTSGSSRG</sequence>
<feature type="transmembrane region" description="Helical" evidence="6">
    <location>
        <begin position="385"/>
        <end position="406"/>
    </location>
</feature>
<reference evidence="8 9" key="1">
    <citation type="submission" date="2016-10" db="EMBL/GenBank/DDBJ databases">
        <authorList>
            <person name="de Groot N.N."/>
        </authorList>
    </citation>
    <scope>NUCLEOTIDE SEQUENCE [LARGE SCALE GENOMIC DNA]</scope>
    <source>
        <strain evidence="8 9">CGMCC 4.6945</strain>
    </source>
</reference>
<feature type="transmembrane region" description="Helical" evidence="6">
    <location>
        <begin position="106"/>
        <end position="123"/>
    </location>
</feature>
<evidence type="ECO:0000256" key="5">
    <source>
        <dbReference type="SAM" id="MobiDB-lite"/>
    </source>
</evidence>
<evidence type="ECO:0000313" key="8">
    <source>
        <dbReference type="EMBL" id="SFB39003.1"/>
    </source>
</evidence>
<feature type="transmembrane region" description="Helical" evidence="6">
    <location>
        <begin position="330"/>
        <end position="348"/>
    </location>
</feature>
<dbReference type="Gene3D" id="1.20.1250.20">
    <property type="entry name" value="MFS general substrate transporter like domains"/>
    <property type="match status" value="2"/>
</dbReference>
<keyword evidence="9" id="KW-1185">Reference proteome</keyword>
<accession>A0A1I1ARP9</accession>
<evidence type="ECO:0000256" key="3">
    <source>
        <dbReference type="ARBA" id="ARBA00022989"/>
    </source>
</evidence>
<dbReference type="AlphaFoldDB" id="A0A1I1ARP9"/>
<evidence type="ECO:0000256" key="1">
    <source>
        <dbReference type="ARBA" id="ARBA00004651"/>
    </source>
</evidence>
<feature type="domain" description="Major facilitator superfamily (MFS) profile" evidence="7">
    <location>
        <begin position="260"/>
        <end position="459"/>
    </location>
</feature>
<dbReference type="InterPro" id="IPR011701">
    <property type="entry name" value="MFS"/>
</dbReference>
<dbReference type="InterPro" id="IPR051788">
    <property type="entry name" value="MFS_Transporter"/>
</dbReference>
<feature type="transmembrane region" description="Helical" evidence="6">
    <location>
        <begin position="297"/>
        <end position="318"/>
    </location>
</feature>
<feature type="transmembrane region" description="Helical" evidence="6">
    <location>
        <begin position="171"/>
        <end position="194"/>
    </location>
</feature>
<feature type="region of interest" description="Disordered" evidence="5">
    <location>
        <begin position="211"/>
        <end position="251"/>
    </location>
</feature>
<dbReference type="Proteomes" id="UP000199012">
    <property type="component" value="Unassembled WGS sequence"/>
</dbReference>
<evidence type="ECO:0000256" key="6">
    <source>
        <dbReference type="SAM" id="Phobius"/>
    </source>
</evidence>
<dbReference type="GO" id="GO:0022857">
    <property type="term" value="F:transmembrane transporter activity"/>
    <property type="evidence" value="ECO:0007669"/>
    <property type="project" value="InterPro"/>
</dbReference>
<dbReference type="GO" id="GO:0005886">
    <property type="term" value="C:plasma membrane"/>
    <property type="evidence" value="ECO:0007669"/>
    <property type="project" value="UniProtKB-SubCell"/>
</dbReference>
<dbReference type="PROSITE" id="PS50850">
    <property type="entry name" value="MFS"/>
    <property type="match status" value="1"/>
</dbReference>
<name>A0A1I1ARP9_9CELL</name>
<organism evidence="8 9">
    <name type="scientific">Cellulomonas marina</name>
    <dbReference type="NCBI Taxonomy" id="988821"/>
    <lineage>
        <taxon>Bacteria</taxon>
        <taxon>Bacillati</taxon>
        <taxon>Actinomycetota</taxon>
        <taxon>Actinomycetes</taxon>
        <taxon>Micrococcales</taxon>
        <taxon>Cellulomonadaceae</taxon>
        <taxon>Cellulomonas</taxon>
    </lineage>
</organism>
<feature type="compositionally biased region" description="Low complexity" evidence="5">
    <location>
        <begin position="211"/>
        <end position="235"/>
    </location>
</feature>
<dbReference type="OrthoDB" id="151222at2"/>
<feature type="transmembrane region" description="Helical" evidence="6">
    <location>
        <begin position="259"/>
        <end position="277"/>
    </location>
</feature>
<dbReference type="InterPro" id="IPR020846">
    <property type="entry name" value="MFS_dom"/>
</dbReference>
<dbReference type="EMBL" id="FOKA01000020">
    <property type="protein sequence ID" value="SFB39003.1"/>
    <property type="molecule type" value="Genomic_DNA"/>
</dbReference>
<keyword evidence="2 6" id="KW-0812">Transmembrane</keyword>
<dbReference type="PANTHER" id="PTHR23514">
    <property type="entry name" value="BYPASS OF STOP CODON PROTEIN 6"/>
    <property type="match status" value="1"/>
</dbReference>
<feature type="transmembrane region" description="Helical" evidence="6">
    <location>
        <begin position="21"/>
        <end position="41"/>
    </location>
</feature>
<protein>
    <submittedName>
        <fullName evidence="8">Fucose permease</fullName>
    </submittedName>
</protein>
<dbReference type="STRING" id="988821.SAMN05421867_1209"/>
<dbReference type="InterPro" id="IPR036259">
    <property type="entry name" value="MFS_trans_sf"/>
</dbReference>
<gene>
    <name evidence="8" type="ORF">SAMN05421867_1209</name>
</gene>
<keyword evidence="4 6" id="KW-0472">Membrane</keyword>
<evidence type="ECO:0000256" key="2">
    <source>
        <dbReference type="ARBA" id="ARBA00022692"/>
    </source>
</evidence>
<evidence type="ECO:0000313" key="9">
    <source>
        <dbReference type="Proteomes" id="UP000199012"/>
    </source>
</evidence>
<evidence type="ECO:0000256" key="4">
    <source>
        <dbReference type="ARBA" id="ARBA00023136"/>
    </source>
</evidence>